<proteinExistence type="predicted"/>
<reference evidence="2 3" key="1">
    <citation type="submission" date="2018-08" db="EMBL/GenBank/DDBJ databases">
        <title>Actinomadura jelena sp. nov., a novel Actinomycete isolated from soil in Chad.</title>
        <authorList>
            <person name="Shi L."/>
        </authorList>
    </citation>
    <scope>NUCLEOTIDE SEQUENCE [LARGE SCALE GENOMIC DNA]</scope>
    <source>
        <strain evidence="2 3">NEAU-G17</strain>
    </source>
</reference>
<evidence type="ECO:0000313" key="2">
    <source>
        <dbReference type="EMBL" id="RFU36501.1"/>
    </source>
</evidence>
<name>A0A372J921_9ACTN</name>
<dbReference type="EMBL" id="QURH01001048">
    <property type="protein sequence ID" value="RFU36501.1"/>
    <property type="molecule type" value="Genomic_DNA"/>
</dbReference>
<feature type="region of interest" description="Disordered" evidence="1">
    <location>
        <begin position="1"/>
        <end position="24"/>
    </location>
</feature>
<accession>A0A372J921</accession>
<dbReference type="AlphaFoldDB" id="A0A372J921"/>
<comment type="caution">
    <text evidence="2">The sequence shown here is derived from an EMBL/GenBank/DDBJ whole genome shotgun (WGS) entry which is preliminary data.</text>
</comment>
<dbReference type="Proteomes" id="UP000261811">
    <property type="component" value="Unassembled WGS sequence"/>
</dbReference>
<keyword evidence="3" id="KW-1185">Reference proteome</keyword>
<sequence length="138" mass="15338">MSLRNVGWSQQHPTKPLTDPDDGPIEVDVEMAPLIEALWAAGHTTIMSCQDIGESILTGGTALPEHLWERNGAFYLGMAWLKVPADQGPRLMRVWEPLARERRGEWLAQVPIEGGRLCGFASIHFPREQITRAADLLA</sequence>
<gene>
    <name evidence="2" type="ORF">DZF91_37880</name>
</gene>
<dbReference type="RefSeq" id="WP_117361840.1">
    <property type="nucleotide sequence ID" value="NZ_QURH01001048.1"/>
</dbReference>
<organism evidence="2 3">
    <name type="scientific">Actinomadura logoneensis</name>
    <dbReference type="NCBI Taxonomy" id="2293572"/>
    <lineage>
        <taxon>Bacteria</taxon>
        <taxon>Bacillati</taxon>
        <taxon>Actinomycetota</taxon>
        <taxon>Actinomycetes</taxon>
        <taxon>Streptosporangiales</taxon>
        <taxon>Thermomonosporaceae</taxon>
        <taxon>Actinomadura</taxon>
    </lineage>
</organism>
<evidence type="ECO:0000256" key="1">
    <source>
        <dbReference type="SAM" id="MobiDB-lite"/>
    </source>
</evidence>
<evidence type="ECO:0000313" key="3">
    <source>
        <dbReference type="Proteomes" id="UP000261811"/>
    </source>
</evidence>
<protein>
    <submittedName>
        <fullName evidence="2">Uncharacterized protein</fullName>
    </submittedName>
</protein>
<dbReference type="OrthoDB" id="3427887at2"/>